<organism evidence="2 3">
    <name type="scientific">Cryphonectria parasitica (strain ATCC 38755 / EP155)</name>
    <dbReference type="NCBI Taxonomy" id="660469"/>
    <lineage>
        <taxon>Eukaryota</taxon>
        <taxon>Fungi</taxon>
        <taxon>Dikarya</taxon>
        <taxon>Ascomycota</taxon>
        <taxon>Pezizomycotina</taxon>
        <taxon>Sordariomycetes</taxon>
        <taxon>Sordariomycetidae</taxon>
        <taxon>Diaporthales</taxon>
        <taxon>Cryphonectriaceae</taxon>
        <taxon>Cryphonectria-Endothia species complex</taxon>
        <taxon>Cryphonectria</taxon>
    </lineage>
</organism>
<gene>
    <name evidence="2" type="ORF">M406DRAFT_246055</name>
</gene>
<dbReference type="InterPro" id="IPR029058">
    <property type="entry name" value="AB_hydrolase_fold"/>
</dbReference>
<dbReference type="GeneID" id="63833510"/>
<dbReference type="Proteomes" id="UP000803844">
    <property type="component" value="Unassembled WGS sequence"/>
</dbReference>
<feature type="domain" description="Dienelactone hydrolase" evidence="1">
    <location>
        <begin position="28"/>
        <end position="182"/>
    </location>
</feature>
<reference evidence="2" key="1">
    <citation type="journal article" date="2020" name="Phytopathology">
        <title>Genome sequence of the chestnut blight fungus Cryphonectria parasitica EP155: A fundamental resource for an archetypical invasive plant pathogen.</title>
        <authorList>
            <person name="Crouch J.A."/>
            <person name="Dawe A."/>
            <person name="Aerts A."/>
            <person name="Barry K."/>
            <person name="Churchill A.C.L."/>
            <person name="Grimwood J."/>
            <person name="Hillman B."/>
            <person name="Milgroom M.G."/>
            <person name="Pangilinan J."/>
            <person name="Smith M."/>
            <person name="Salamov A."/>
            <person name="Schmutz J."/>
            <person name="Yadav J."/>
            <person name="Grigoriev I.V."/>
            <person name="Nuss D."/>
        </authorList>
    </citation>
    <scope>NUCLEOTIDE SEQUENCE</scope>
    <source>
        <strain evidence="2">EP155</strain>
    </source>
</reference>
<keyword evidence="3" id="KW-1185">Reference proteome</keyword>
<accession>A0A9P5CTN5</accession>
<dbReference type="InterPro" id="IPR002925">
    <property type="entry name" value="Dienelactn_hydro"/>
</dbReference>
<evidence type="ECO:0000313" key="3">
    <source>
        <dbReference type="Proteomes" id="UP000803844"/>
    </source>
</evidence>
<name>A0A9P5CTN5_CRYP1</name>
<dbReference type="Gene3D" id="3.40.50.1820">
    <property type="entry name" value="alpha/beta hydrolase"/>
    <property type="match status" value="1"/>
</dbReference>
<dbReference type="GO" id="GO:0016787">
    <property type="term" value="F:hydrolase activity"/>
    <property type="evidence" value="ECO:0007669"/>
    <property type="project" value="InterPro"/>
</dbReference>
<evidence type="ECO:0000313" key="2">
    <source>
        <dbReference type="EMBL" id="KAF3769862.1"/>
    </source>
</evidence>
<dbReference type="Pfam" id="PF01738">
    <property type="entry name" value="DLH"/>
    <property type="match status" value="1"/>
</dbReference>
<dbReference type="PANTHER" id="PTHR47668:SF1">
    <property type="entry name" value="DIENELACTONE HYDROLASE DOMAIN-CONTAINING PROTEIN-RELATED"/>
    <property type="match status" value="1"/>
</dbReference>
<dbReference type="SUPFAM" id="SSF53474">
    <property type="entry name" value="alpha/beta-Hydrolases"/>
    <property type="match status" value="1"/>
</dbReference>
<protein>
    <recommendedName>
        <fullName evidence="1">Dienelactone hydrolase domain-containing protein</fullName>
    </recommendedName>
</protein>
<evidence type="ECO:0000259" key="1">
    <source>
        <dbReference type="Pfam" id="PF01738"/>
    </source>
</evidence>
<sequence>MSCKDCEEIPPVSSQYSEKGRYETIAGFKTYVTGPADATRIVIEIYDVFGFASQTIQGADRLAEHLGNTLVVLPDLLEGKYVQHDWIPADTPEKQQLLQEFRSGPGNISTAVESLLRVRAAVGKKYPAVERHVAVGGLCWGGKVAVKVSGEGNEGQGRRFEVAWTAHPGGLDVEDTKAMNVPYICLASPGEDADTVAKVKQIVETPPRVGYVETFGPPMFHGWMGARANLDDELNRREFERGYQTVARWLNKFI</sequence>
<dbReference type="EMBL" id="MU032344">
    <property type="protein sequence ID" value="KAF3769862.1"/>
    <property type="molecule type" value="Genomic_DNA"/>
</dbReference>
<dbReference type="OrthoDB" id="2147163at2759"/>
<dbReference type="PANTHER" id="PTHR47668">
    <property type="entry name" value="DIENELACTONE HYDROLASE FAMILY PROTEIN (AFU_ORTHOLOGUE AFUA_6G01940)"/>
    <property type="match status" value="1"/>
</dbReference>
<comment type="caution">
    <text evidence="2">The sequence shown here is derived from an EMBL/GenBank/DDBJ whole genome shotgun (WGS) entry which is preliminary data.</text>
</comment>
<dbReference type="AlphaFoldDB" id="A0A9P5CTN5"/>
<proteinExistence type="predicted"/>
<dbReference type="RefSeq" id="XP_040780823.1">
    <property type="nucleotide sequence ID" value="XM_040916381.1"/>
</dbReference>